<evidence type="ECO:0008006" key="4">
    <source>
        <dbReference type="Google" id="ProtNLM"/>
    </source>
</evidence>
<sequence length="575" mass="61888">MTANSVKIKDRLLKALASGEIINFAPGVSNDDVLSGDPSSWRVHRRLSATLIRDVLFTPEVSVDPQGLRIRGAFITGRIDFSYATLPCRIEFDRCSFEDAPIFDNASLIELSFNNSILPGLSVSSTTIKGGLYLEDALCEGGCWLSSLRTGTLSLYGASISNSDGEALDLDRAVVDGNAILNNLEGTGKVSARGLHVSGDLDLTGANLANTQGIALHLTEAVVENLTLDGVRVVGQIFAQGVRARNISLVGARIFNLIGDAISFDGAIIDRSVYLSHLNVIGQFRALGMVCGGQFALQGATLFASSGHALRLDRTTIDTLILDELLIPDGSLTLAFAIIQILRVDKDRPKVGLPSLASAEGLALGAIYGFLLRDRKTACEWLDTIGRVPDTGNQRKFVAQPWREFAKTYEQVGQPEDGRWLRYQAAKRTTKVAPATSKVVRKAYGWVVGYGYYPALVVPWMAALWLIVFIVCSIFSSAFTPTLPSATTTIVTDSNNQKEQIQTTGSTQRPLSYPAFTPALFALDAAVPAVSTGQSSAWRVTESIWISILLAAVKGFSWVLVALLLSGISGLLRKD</sequence>
<comment type="caution">
    <text evidence="2">The sequence shown here is derived from an EMBL/GenBank/DDBJ whole genome shotgun (WGS) entry which is preliminary data.</text>
</comment>
<evidence type="ECO:0000313" key="3">
    <source>
        <dbReference type="Proteomes" id="UP001174209"/>
    </source>
</evidence>
<dbReference type="Gene3D" id="2.160.20.80">
    <property type="entry name" value="E3 ubiquitin-protein ligase SopA"/>
    <property type="match status" value="1"/>
</dbReference>
<protein>
    <recommendedName>
        <fullName evidence="4">Membrane-associated oxidoreductase</fullName>
    </recommendedName>
</protein>
<proteinExistence type="predicted"/>
<organism evidence="2 3">
    <name type="scientific">Arthrobacter burdickii</name>
    <dbReference type="NCBI Taxonomy" id="3035920"/>
    <lineage>
        <taxon>Bacteria</taxon>
        <taxon>Bacillati</taxon>
        <taxon>Actinomycetota</taxon>
        <taxon>Actinomycetes</taxon>
        <taxon>Micrococcales</taxon>
        <taxon>Micrococcaceae</taxon>
        <taxon>Arthrobacter</taxon>
    </lineage>
</organism>
<dbReference type="EMBL" id="JAROCG010000001">
    <property type="protein sequence ID" value="MDN4609612.1"/>
    <property type="molecule type" value="Genomic_DNA"/>
</dbReference>
<keyword evidence="1" id="KW-0812">Transmembrane</keyword>
<feature type="transmembrane region" description="Helical" evidence="1">
    <location>
        <begin position="451"/>
        <end position="476"/>
    </location>
</feature>
<name>A0ABT8JXD2_9MICC</name>
<reference evidence="2" key="1">
    <citation type="submission" date="2023-06" db="EMBL/GenBank/DDBJ databases">
        <title>MT1 and MT2 Draft Genomes of Novel Species.</title>
        <authorList>
            <person name="Venkateswaran K."/>
        </authorList>
    </citation>
    <scope>NUCLEOTIDE SEQUENCE</scope>
    <source>
        <strain evidence="2">IIF3SC-B10</strain>
    </source>
</reference>
<feature type="transmembrane region" description="Helical" evidence="1">
    <location>
        <begin position="544"/>
        <end position="572"/>
    </location>
</feature>
<dbReference type="Proteomes" id="UP001174209">
    <property type="component" value="Unassembled WGS sequence"/>
</dbReference>
<dbReference type="RefSeq" id="WP_301224294.1">
    <property type="nucleotide sequence ID" value="NZ_JAROCG010000001.1"/>
</dbReference>
<evidence type="ECO:0000313" key="2">
    <source>
        <dbReference type="EMBL" id="MDN4609612.1"/>
    </source>
</evidence>
<accession>A0ABT8JXD2</accession>
<keyword evidence="1" id="KW-0472">Membrane</keyword>
<keyword evidence="1" id="KW-1133">Transmembrane helix</keyword>
<keyword evidence="3" id="KW-1185">Reference proteome</keyword>
<gene>
    <name evidence="2" type="ORF">P5G52_01905</name>
</gene>
<evidence type="ECO:0000256" key="1">
    <source>
        <dbReference type="SAM" id="Phobius"/>
    </source>
</evidence>